<proteinExistence type="predicted"/>
<organism evidence="1 2">
    <name type="scientific">Tetradesmus obliquus</name>
    <name type="common">Green alga</name>
    <name type="synonym">Acutodesmus obliquus</name>
    <dbReference type="NCBI Taxonomy" id="3088"/>
    <lineage>
        <taxon>Eukaryota</taxon>
        <taxon>Viridiplantae</taxon>
        <taxon>Chlorophyta</taxon>
        <taxon>core chlorophytes</taxon>
        <taxon>Chlorophyceae</taxon>
        <taxon>CS clade</taxon>
        <taxon>Sphaeropleales</taxon>
        <taxon>Scenedesmaceae</taxon>
        <taxon>Tetradesmus</taxon>
    </lineage>
</organism>
<keyword evidence="2" id="KW-1185">Reference proteome</keyword>
<protein>
    <recommendedName>
        <fullName evidence="3">SAP domain-containing protein</fullName>
    </recommendedName>
</protein>
<gene>
    <name evidence="1" type="ORF">OEZ85_008351</name>
</gene>
<evidence type="ECO:0000313" key="2">
    <source>
        <dbReference type="Proteomes" id="UP001244341"/>
    </source>
</evidence>
<sequence length="311" mass="32207">MASSQFASKSGLSLEAYLQLHKALTKHSSTVQSQSVIEECYYKVQDLKQLLALHGMSSSKFNRSEVLQALKGKYIVNPTSIILPHSTQEAAQPPAAAAPAAEAGSAGSSILLPFSQADLGSLGWAQLRLFVAGGPVASREKLPPPPAAGAAAAAAAGSLSVVPGAAGGPLLGRGIGFVLLEDMQVAGAKGATLTLPAGVYEGRAIKYLGSSCHPDVCDDGCSANHQFYRARVMPPQLPQQGQPSLPGQAEAISQAHAAASGRPVLLILDLHARLRCSSFAQMLQLAAEQLQVGVRLSGLFWCIYGCSAATR</sequence>
<accession>A0ABY8TIL0</accession>
<dbReference type="Proteomes" id="UP001244341">
    <property type="component" value="Chromosome 1b"/>
</dbReference>
<dbReference type="EMBL" id="CP126208">
    <property type="protein sequence ID" value="WIA08934.1"/>
    <property type="molecule type" value="Genomic_DNA"/>
</dbReference>
<reference evidence="1 2" key="1">
    <citation type="submission" date="2023-05" db="EMBL/GenBank/DDBJ databases">
        <title>A 100% complete, gapless, phased diploid assembly of the Scenedesmus obliquus UTEX 3031 genome.</title>
        <authorList>
            <person name="Biondi T.C."/>
            <person name="Hanschen E.R."/>
            <person name="Kwon T."/>
            <person name="Eng W."/>
            <person name="Kruse C.P.S."/>
            <person name="Koehler S.I."/>
            <person name="Kunde Y."/>
            <person name="Gleasner C.D."/>
            <person name="You Mak K.T."/>
            <person name="Polle J."/>
            <person name="Hovde B.T."/>
            <person name="Starkenburg S.R."/>
        </authorList>
    </citation>
    <scope>NUCLEOTIDE SEQUENCE [LARGE SCALE GENOMIC DNA]</scope>
    <source>
        <strain evidence="1 2">DOE0152z</strain>
    </source>
</reference>
<name>A0ABY8TIL0_TETOB</name>
<evidence type="ECO:0008006" key="3">
    <source>
        <dbReference type="Google" id="ProtNLM"/>
    </source>
</evidence>
<evidence type="ECO:0000313" key="1">
    <source>
        <dbReference type="EMBL" id="WIA08934.1"/>
    </source>
</evidence>